<dbReference type="InterPro" id="IPR036890">
    <property type="entry name" value="HATPase_C_sf"/>
</dbReference>
<dbReference type="Proteomes" id="UP000189739">
    <property type="component" value="Unassembled WGS sequence"/>
</dbReference>
<dbReference type="InterPro" id="IPR005467">
    <property type="entry name" value="His_kinase_dom"/>
</dbReference>
<dbReference type="Gene3D" id="3.30.565.10">
    <property type="entry name" value="Histidine kinase-like ATPase, C-terminal domain"/>
    <property type="match status" value="1"/>
</dbReference>
<accession>A0A1S9PD41</accession>
<feature type="domain" description="Histidine kinase" evidence="3">
    <location>
        <begin position="812"/>
        <end position="1010"/>
    </location>
</feature>
<name>A0A1S9PD41_9SPHI</name>
<dbReference type="GO" id="GO:0046983">
    <property type="term" value="F:protein dimerization activity"/>
    <property type="evidence" value="ECO:0007669"/>
    <property type="project" value="InterPro"/>
</dbReference>
<dbReference type="Gene3D" id="2.130.10.10">
    <property type="entry name" value="YVTN repeat-like/Quinoprotein amine dehydrogenase"/>
    <property type="match status" value="3"/>
</dbReference>
<feature type="transmembrane region" description="Helical" evidence="2">
    <location>
        <begin position="774"/>
        <end position="792"/>
    </location>
</feature>
<dbReference type="PROSITE" id="PS50109">
    <property type="entry name" value="HIS_KIN"/>
    <property type="match status" value="1"/>
</dbReference>
<dbReference type="InterPro" id="IPR011110">
    <property type="entry name" value="Reg_prop"/>
</dbReference>
<organism evidence="4 5">
    <name type="scientific">Mucilaginibacter pedocola</name>
    <dbReference type="NCBI Taxonomy" id="1792845"/>
    <lineage>
        <taxon>Bacteria</taxon>
        <taxon>Pseudomonadati</taxon>
        <taxon>Bacteroidota</taxon>
        <taxon>Sphingobacteriia</taxon>
        <taxon>Sphingobacteriales</taxon>
        <taxon>Sphingobacteriaceae</taxon>
        <taxon>Mucilaginibacter</taxon>
    </lineage>
</organism>
<protein>
    <recommendedName>
        <fullName evidence="3">Histidine kinase domain-containing protein</fullName>
    </recommendedName>
</protein>
<dbReference type="Gene3D" id="1.20.5.1930">
    <property type="match status" value="1"/>
</dbReference>
<evidence type="ECO:0000256" key="2">
    <source>
        <dbReference type="SAM" id="Phobius"/>
    </source>
</evidence>
<dbReference type="Pfam" id="PF02518">
    <property type="entry name" value="HATPase_c"/>
    <property type="match status" value="1"/>
</dbReference>
<keyword evidence="1" id="KW-0597">Phosphoprotein</keyword>
<evidence type="ECO:0000313" key="4">
    <source>
        <dbReference type="EMBL" id="OOQ58902.1"/>
    </source>
</evidence>
<comment type="caution">
    <text evidence="4">The sequence shown here is derived from an EMBL/GenBank/DDBJ whole genome shotgun (WGS) entry which is preliminary data.</text>
</comment>
<gene>
    <name evidence="4" type="ORF">BC343_07085</name>
</gene>
<dbReference type="EMBL" id="MBTF01000023">
    <property type="protein sequence ID" value="OOQ58902.1"/>
    <property type="molecule type" value="Genomic_DNA"/>
</dbReference>
<keyword evidence="2" id="KW-1133">Transmembrane helix</keyword>
<evidence type="ECO:0000313" key="5">
    <source>
        <dbReference type="Proteomes" id="UP000189739"/>
    </source>
</evidence>
<dbReference type="PANTHER" id="PTHR43547">
    <property type="entry name" value="TWO-COMPONENT HISTIDINE KINASE"/>
    <property type="match status" value="1"/>
</dbReference>
<dbReference type="InterPro" id="IPR011123">
    <property type="entry name" value="Y_Y_Y"/>
</dbReference>
<keyword evidence="5" id="KW-1185">Reference proteome</keyword>
<reference evidence="4 5" key="1">
    <citation type="submission" date="2016-07" db="EMBL/GenBank/DDBJ databases">
        <title>Genomic analysis of zinc-resistant bacterium Mucilaginibacter pedocola TBZ30.</title>
        <authorList>
            <person name="Huang J."/>
            <person name="Tang J."/>
        </authorList>
    </citation>
    <scope>NUCLEOTIDE SEQUENCE [LARGE SCALE GENOMIC DNA]</scope>
    <source>
        <strain evidence="4 5">TBZ30</strain>
    </source>
</reference>
<dbReference type="PANTHER" id="PTHR43547:SF2">
    <property type="entry name" value="HYBRID SIGNAL TRANSDUCTION HISTIDINE KINASE C"/>
    <property type="match status" value="1"/>
</dbReference>
<keyword evidence="2" id="KW-0812">Transmembrane</keyword>
<dbReference type="InterPro" id="IPR011712">
    <property type="entry name" value="Sig_transdc_His_kin_sub3_dim/P"/>
</dbReference>
<dbReference type="InterPro" id="IPR013783">
    <property type="entry name" value="Ig-like_fold"/>
</dbReference>
<dbReference type="CDD" id="cd16917">
    <property type="entry name" value="HATPase_UhpB-NarQ-NarX-like"/>
    <property type="match status" value="1"/>
</dbReference>
<evidence type="ECO:0000256" key="1">
    <source>
        <dbReference type="ARBA" id="ARBA00022553"/>
    </source>
</evidence>
<dbReference type="InterPro" id="IPR015943">
    <property type="entry name" value="WD40/YVTN_repeat-like_dom_sf"/>
</dbReference>
<keyword evidence="2" id="KW-0472">Membrane</keyword>
<dbReference type="GO" id="GO:0016020">
    <property type="term" value="C:membrane"/>
    <property type="evidence" value="ECO:0007669"/>
    <property type="project" value="InterPro"/>
</dbReference>
<dbReference type="SUPFAM" id="SSF63829">
    <property type="entry name" value="Calcium-dependent phosphotriesterase"/>
    <property type="match status" value="3"/>
</dbReference>
<dbReference type="STRING" id="1792845.BC343_07085"/>
<dbReference type="Pfam" id="PF07730">
    <property type="entry name" value="HisKA_3"/>
    <property type="match status" value="1"/>
</dbReference>
<dbReference type="AlphaFoldDB" id="A0A1S9PD41"/>
<dbReference type="Pfam" id="PF07495">
    <property type="entry name" value="Y_Y_Y"/>
    <property type="match status" value="1"/>
</dbReference>
<dbReference type="InterPro" id="IPR003594">
    <property type="entry name" value="HATPase_dom"/>
</dbReference>
<dbReference type="GO" id="GO:0000155">
    <property type="term" value="F:phosphorelay sensor kinase activity"/>
    <property type="evidence" value="ECO:0007669"/>
    <property type="project" value="InterPro"/>
</dbReference>
<evidence type="ECO:0000259" key="3">
    <source>
        <dbReference type="PROSITE" id="PS50109"/>
    </source>
</evidence>
<dbReference type="Pfam" id="PF07494">
    <property type="entry name" value="Reg_prop"/>
    <property type="match status" value="4"/>
</dbReference>
<dbReference type="Gene3D" id="2.60.40.10">
    <property type="entry name" value="Immunoglobulins"/>
    <property type="match status" value="1"/>
</dbReference>
<dbReference type="SUPFAM" id="SSF55874">
    <property type="entry name" value="ATPase domain of HSP90 chaperone/DNA topoisomerase II/histidine kinase"/>
    <property type="match status" value="1"/>
</dbReference>
<sequence length="1010" mass="113887">MLILCCILCSVSRVQGQNKDRFFRTVGPEQGLSHAKVNAIMQDKRGFLWFGTEDGLNRYDGRSFKVFKSQQGLPQGLSGNIITDLHEDDMGVIWIATADGGLTRYDYRSRASGQFRQYKHDPKAVNSIPDNRITKIADDGNGHLWLATGNNYIVRFNKARGTFDIAYSKSPRNILTLSVVGNDTIWAGQAGGGLIKINTRTLIVKAYPRHSDLYLPGPEKPLPSDFTGHDNRIRDSFLVNYQRRYDSSAPHITGRQDDDVPYGKIVPFIEDRSGHIWMAGANAGVVVLDPKNGSRREYGHRNESGSIADNKVNVIYTDRQGIIWIGTDNGINVYDPVYTPFKKIFLPSKGNDIVINDFHLDNAGDLWIGTSNGIYIKRAGKKGFEYRKARYRQQALAVTKFFLDVDGTFYLGTDYALFRYDKLTNKATLLPNTSSDHVMKKLMGSRIVSVVRDTIGQHPVLLVSSYSHHMAYYDLADQKWVAKPGSGAKRLDVMGNLIKKLYKDKKGNIWLATDRLGLGSWERPVSSIRYYTNDLNDMASISNNDVFDLNEDRHGNFWISTYGGGLHYFDIRSQKFEHIAGSSNLTEGLEADRQGYLWMISNGHLHGYAPSSKTYSCYDLPDLKSGAGVKGYIYKDGAGRLYAGGTNYYITFDPAEVAKISSQPEVYFTDLRIFNTSYSHLLGNREIRLNHAQNYFSIEFSAPEYSSNHVKYQYMLEGFDQGWADAGQHGFASYSNLRGGRYVFKVRAANWEGNSISKFKSLVIRVSPPIYFQWWFYTLLLIILSAVAYLLYRYRMQEFLKRQSIRNTIAQDLHDQIGSTLSSISIYSKVAKVYQEQQKQDRLKLLLDTINETATDTISEMSDIVWAINPKNDHMSSLVQKIQSFARPLCAAKGIRFAFNCDDRVLQLVLEMSARKNFYLILKESLNNAIKHSGCRTLAVDIRSNKARVEMAINDDGAGFDPLQSATPFCGIREGNGLNNIKARANELGAELQISSESGKGTMISMAFHI</sequence>
<proteinExistence type="predicted"/>